<accession>A0A841RTP6</accession>
<proteinExistence type="predicted"/>
<dbReference type="InterPro" id="IPR014199">
    <property type="entry name" value="Spore_YtxC"/>
</dbReference>
<evidence type="ECO:0000313" key="1">
    <source>
        <dbReference type="EMBL" id="MBB6513888.1"/>
    </source>
</evidence>
<sequence>MLELFFEEIGEADNFYHLFRQDNSDLKVIRRRGQGNRVRVSGDNEENVKESVAKTCTKLFIENKESYYIQDILKKKFLFSNSEEIEKITEITHAILEKDNPYYEEKIHDHQLRDTLMTIFLMHLNEEEVHYNSIVHFRLHHYMDELTEVVGFAIDEYKREEDYQTFVHTLREFVKNREPIHEIIHVIQNDPLQFYRDNGTQITKEEMNEMKENFPLFVLGLPEDDWYISPFIVLSPNKIYMYGENSNEPYTHSIMNIFQERIEFMPLEYFPFPI</sequence>
<protein>
    <submittedName>
        <fullName evidence="1">Putative sporulation protein YtxC</fullName>
    </submittedName>
</protein>
<dbReference type="Pfam" id="PF08812">
    <property type="entry name" value="YtxC"/>
    <property type="match status" value="1"/>
</dbReference>
<keyword evidence="2" id="KW-1185">Reference proteome</keyword>
<dbReference type="EMBL" id="JACHON010000018">
    <property type="protein sequence ID" value="MBB6513888.1"/>
    <property type="molecule type" value="Genomic_DNA"/>
</dbReference>
<dbReference type="AlphaFoldDB" id="A0A841RTP6"/>
<organism evidence="1 2">
    <name type="scientific">Gracilibacillus halotolerans</name>
    <dbReference type="NCBI Taxonomy" id="74386"/>
    <lineage>
        <taxon>Bacteria</taxon>
        <taxon>Bacillati</taxon>
        <taxon>Bacillota</taxon>
        <taxon>Bacilli</taxon>
        <taxon>Bacillales</taxon>
        <taxon>Bacillaceae</taxon>
        <taxon>Gracilibacillus</taxon>
    </lineage>
</organism>
<comment type="caution">
    <text evidence="1">The sequence shown here is derived from an EMBL/GenBank/DDBJ whole genome shotgun (WGS) entry which is preliminary data.</text>
</comment>
<reference evidence="1 2" key="1">
    <citation type="submission" date="2020-08" db="EMBL/GenBank/DDBJ databases">
        <title>Genomic Encyclopedia of Type Strains, Phase IV (KMG-IV): sequencing the most valuable type-strain genomes for metagenomic binning, comparative biology and taxonomic classification.</title>
        <authorList>
            <person name="Goeker M."/>
        </authorList>
    </citation>
    <scope>NUCLEOTIDE SEQUENCE [LARGE SCALE GENOMIC DNA]</scope>
    <source>
        <strain evidence="1 2">DSM 11805</strain>
    </source>
</reference>
<name>A0A841RTP6_9BACI</name>
<evidence type="ECO:0000313" key="2">
    <source>
        <dbReference type="Proteomes" id="UP000572212"/>
    </source>
</evidence>
<dbReference type="Proteomes" id="UP000572212">
    <property type="component" value="Unassembled WGS sequence"/>
</dbReference>
<dbReference type="RefSeq" id="WP_184249886.1">
    <property type="nucleotide sequence ID" value="NZ_BAAACU010000004.1"/>
</dbReference>
<gene>
    <name evidence="1" type="ORF">GGQ92_002707</name>
</gene>